<dbReference type="EMBL" id="JYDU01000040">
    <property type="protein sequence ID" value="KRX96752.1"/>
    <property type="molecule type" value="Genomic_DNA"/>
</dbReference>
<reference evidence="1 2" key="1">
    <citation type="submission" date="2015-01" db="EMBL/GenBank/DDBJ databases">
        <title>Evolution of Trichinella species and genotypes.</title>
        <authorList>
            <person name="Korhonen P.K."/>
            <person name="Edoardo P."/>
            <person name="Giuseppe L.R."/>
            <person name="Gasser R.B."/>
        </authorList>
    </citation>
    <scope>NUCLEOTIDE SEQUENCE [LARGE SCALE GENOMIC DNA]</scope>
    <source>
        <strain evidence="1">ISS141</strain>
    </source>
</reference>
<evidence type="ECO:0000313" key="1">
    <source>
        <dbReference type="EMBL" id="KRX96752.1"/>
    </source>
</evidence>
<feature type="non-terminal residue" evidence="1">
    <location>
        <position position="126"/>
    </location>
</feature>
<gene>
    <name evidence="1" type="ORF">T4E_11088</name>
</gene>
<comment type="caution">
    <text evidence="1">The sequence shown here is derived from an EMBL/GenBank/DDBJ whole genome shotgun (WGS) entry which is preliminary data.</text>
</comment>
<proteinExistence type="predicted"/>
<dbReference type="Proteomes" id="UP000054815">
    <property type="component" value="Unassembled WGS sequence"/>
</dbReference>
<dbReference type="AlphaFoldDB" id="A0A0V0Y9V4"/>
<organism evidence="1 2">
    <name type="scientific">Trichinella pseudospiralis</name>
    <name type="common">Parasitic roundworm</name>
    <dbReference type="NCBI Taxonomy" id="6337"/>
    <lineage>
        <taxon>Eukaryota</taxon>
        <taxon>Metazoa</taxon>
        <taxon>Ecdysozoa</taxon>
        <taxon>Nematoda</taxon>
        <taxon>Enoplea</taxon>
        <taxon>Dorylaimia</taxon>
        <taxon>Trichinellida</taxon>
        <taxon>Trichinellidae</taxon>
        <taxon>Trichinella</taxon>
    </lineage>
</organism>
<accession>A0A0V0Y9V4</accession>
<protein>
    <submittedName>
        <fullName evidence="1">Uncharacterized protein</fullName>
    </submittedName>
</protein>
<name>A0A0V0Y9V4_TRIPS</name>
<sequence length="126" mass="14852">MERSFWKNLIKSKQMIKNERQLASSNLACKQEADTRFTCQAVQFNYEAIFARFRRISSCSRCFNWKSANWLQFSETAARTMQSSHFSFFKLLCIDNIYCKIERSYYACTLETNSIKCSACFSTFSQ</sequence>
<evidence type="ECO:0000313" key="2">
    <source>
        <dbReference type="Proteomes" id="UP000054815"/>
    </source>
</evidence>